<keyword evidence="2" id="KW-1185">Reference proteome</keyword>
<evidence type="ECO:0000313" key="2">
    <source>
        <dbReference type="Proteomes" id="UP000887563"/>
    </source>
</evidence>
<accession>A0A914NYN1</accession>
<evidence type="ECO:0000259" key="1">
    <source>
        <dbReference type="PROSITE" id="PS50878"/>
    </source>
</evidence>
<evidence type="ECO:0000313" key="3">
    <source>
        <dbReference type="WBParaSite" id="Minc3s09270g43069"/>
    </source>
</evidence>
<dbReference type="WBParaSite" id="Minc3s09270g43069">
    <property type="protein sequence ID" value="Minc3s09270g43069"/>
    <property type="gene ID" value="Minc3s09270g43069"/>
</dbReference>
<dbReference type="InterPro" id="IPR000477">
    <property type="entry name" value="RT_dom"/>
</dbReference>
<protein>
    <submittedName>
        <fullName evidence="3">Reverse transcriptase domain-containing protein</fullName>
    </submittedName>
</protein>
<name>A0A914NYN1_MELIC</name>
<organism evidence="2 3">
    <name type="scientific">Meloidogyne incognita</name>
    <name type="common">Southern root-knot nematode worm</name>
    <name type="synonym">Oxyuris incognita</name>
    <dbReference type="NCBI Taxonomy" id="6306"/>
    <lineage>
        <taxon>Eukaryota</taxon>
        <taxon>Metazoa</taxon>
        <taxon>Ecdysozoa</taxon>
        <taxon>Nematoda</taxon>
        <taxon>Chromadorea</taxon>
        <taxon>Rhabditida</taxon>
        <taxon>Tylenchina</taxon>
        <taxon>Tylenchomorpha</taxon>
        <taxon>Tylenchoidea</taxon>
        <taxon>Meloidogynidae</taxon>
        <taxon>Meloidogyninae</taxon>
        <taxon>Meloidogyne</taxon>
        <taxon>Meloidogyne incognita group</taxon>
    </lineage>
</organism>
<sequence length="126" mass="14695">MLNDFYRAIQENKSIDIVYIDFARAFDSVPINRILYKLKSIGIAGKMYTFIKNFLENRTFRVKIENTLSDSYPTLSGVPQGSVLGPLLFLIFINDLPKYLPEELKFYPKLYHVLNNGLSLMVYIFR</sequence>
<dbReference type="PANTHER" id="PTHR33332">
    <property type="entry name" value="REVERSE TRANSCRIPTASE DOMAIN-CONTAINING PROTEIN"/>
    <property type="match status" value="1"/>
</dbReference>
<feature type="domain" description="Reverse transcriptase" evidence="1">
    <location>
        <begin position="1"/>
        <end position="126"/>
    </location>
</feature>
<reference evidence="3" key="1">
    <citation type="submission" date="2022-11" db="UniProtKB">
        <authorList>
            <consortium name="WormBaseParasite"/>
        </authorList>
    </citation>
    <scope>IDENTIFICATION</scope>
</reference>
<proteinExistence type="predicted"/>
<dbReference type="PROSITE" id="PS50878">
    <property type="entry name" value="RT_POL"/>
    <property type="match status" value="1"/>
</dbReference>
<dbReference type="AlphaFoldDB" id="A0A914NYN1"/>
<dbReference type="Proteomes" id="UP000887563">
    <property type="component" value="Unplaced"/>
</dbReference>
<dbReference type="Pfam" id="PF00078">
    <property type="entry name" value="RVT_1"/>
    <property type="match status" value="1"/>
</dbReference>